<dbReference type="EMBL" id="JBGBPQ010000001">
    <property type="protein sequence ID" value="KAL1530108.1"/>
    <property type="molecule type" value="Genomic_DNA"/>
</dbReference>
<gene>
    <name evidence="7" type="ORF">AB1Y20_001029</name>
</gene>
<name>A0AB34KA41_PRYPA</name>
<dbReference type="InterPro" id="IPR015424">
    <property type="entry name" value="PyrdxlP-dep_Trfase"/>
</dbReference>
<dbReference type="Pfam" id="PF00155">
    <property type="entry name" value="Aminotran_1_2"/>
    <property type="match status" value="1"/>
</dbReference>
<dbReference type="CDD" id="cd00609">
    <property type="entry name" value="AAT_like"/>
    <property type="match status" value="1"/>
</dbReference>
<dbReference type="EC" id="4.4.1.13" evidence="2"/>
<reference evidence="7 8" key="1">
    <citation type="journal article" date="2024" name="Science">
        <title>Giant polyketide synthase enzymes in the biosynthesis of giant marine polyether toxins.</title>
        <authorList>
            <person name="Fallon T.R."/>
            <person name="Shende V.V."/>
            <person name="Wierzbicki I.H."/>
            <person name="Pendleton A.L."/>
            <person name="Watervoot N.F."/>
            <person name="Auber R.P."/>
            <person name="Gonzalez D.J."/>
            <person name="Wisecaver J.H."/>
            <person name="Moore B.S."/>
        </authorList>
    </citation>
    <scope>NUCLEOTIDE SEQUENCE [LARGE SCALE GENOMIC DNA]</scope>
    <source>
        <strain evidence="7 8">12B1</strain>
    </source>
</reference>
<dbReference type="Proteomes" id="UP001515480">
    <property type="component" value="Unassembled WGS sequence"/>
</dbReference>
<dbReference type="Gene3D" id="3.90.1150.10">
    <property type="entry name" value="Aspartate Aminotransferase, domain 1"/>
    <property type="match status" value="1"/>
</dbReference>
<comment type="caution">
    <text evidence="7">The sequence shown here is derived from an EMBL/GenBank/DDBJ whole genome shotgun (WGS) entry which is preliminary data.</text>
</comment>
<dbReference type="Gene3D" id="3.40.640.10">
    <property type="entry name" value="Type I PLP-dependent aspartate aminotransferase-like (Major domain)"/>
    <property type="match status" value="1"/>
</dbReference>
<dbReference type="AlphaFoldDB" id="A0AB34KA41"/>
<dbReference type="PANTHER" id="PTHR43525:SF1">
    <property type="entry name" value="PROTEIN MALY"/>
    <property type="match status" value="1"/>
</dbReference>
<comment type="similarity">
    <text evidence="5">Belongs to the class-II pyridoxal-phosphate-dependent aminotransferase family. MalY/PatB cystathionine beta-lyase subfamily.</text>
</comment>
<organism evidence="7 8">
    <name type="scientific">Prymnesium parvum</name>
    <name type="common">Toxic golden alga</name>
    <dbReference type="NCBI Taxonomy" id="97485"/>
    <lineage>
        <taxon>Eukaryota</taxon>
        <taxon>Haptista</taxon>
        <taxon>Haptophyta</taxon>
        <taxon>Prymnesiophyceae</taxon>
        <taxon>Prymnesiales</taxon>
        <taxon>Prymnesiaceae</taxon>
        <taxon>Prymnesium</taxon>
    </lineage>
</organism>
<keyword evidence="4" id="KW-0456">Lyase</keyword>
<keyword evidence="3" id="KW-0663">Pyridoxal phosphate</keyword>
<keyword evidence="8" id="KW-1185">Reference proteome</keyword>
<feature type="domain" description="Aminotransferase class I/classII large" evidence="6">
    <location>
        <begin position="33"/>
        <end position="346"/>
    </location>
</feature>
<evidence type="ECO:0000313" key="7">
    <source>
        <dbReference type="EMBL" id="KAL1530108.1"/>
    </source>
</evidence>
<evidence type="ECO:0000256" key="1">
    <source>
        <dbReference type="ARBA" id="ARBA00001933"/>
    </source>
</evidence>
<dbReference type="InterPro" id="IPR004839">
    <property type="entry name" value="Aminotransferase_I/II_large"/>
</dbReference>
<dbReference type="GO" id="GO:0047804">
    <property type="term" value="F:cysteine-S-conjugate beta-lyase activity"/>
    <property type="evidence" value="ECO:0007669"/>
    <property type="project" value="UniProtKB-EC"/>
</dbReference>
<comment type="cofactor">
    <cofactor evidence="1">
        <name>pyridoxal 5'-phosphate</name>
        <dbReference type="ChEBI" id="CHEBI:597326"/>
    </cofactor>
</comment>
<evidence type="ECO:0000256" key="5">
    <source>
        <dbReference type="ARBA" id="ARBA00037974"/>
    </source>
</evidence>
<evidence type="ECO:0000313" key="8">
    <source>
        <dbReference type="Proteomes" id="UP001515480"/>
    </source>
</evidence>
<dbReference type="GO" id="GO:0030170">
    <property type="term" value="F:pyridoxal phosphate binding"/>
    <property type="evidence" value="ECO:0007669"/>
    <property type="project" value="InterPro"/>
</dbReference>
<protein>
    <recommendedName>
        <fullName evidence="2">cysteine-S-conjugate beta-lyase</fullName>
        <ecNumber evidence="2">4.4.1.13</ecNumber>
    </recommendedName>
</protein>
<dbReference type="PANTHER" id="PTHR43525">
    <property type="entry name" value="PROTEIN MALY"/>
    <property type="match status" value="1"/>
</dbReference>
<dbReference type="InterPro" id="IPR015421">
    <property type="entry name" value="PyrdxlP-dep_Trfase_major"/>
</dbReference>
<accession>A0AB34KA41</accession>
<evidence type="ECO:0000256" key="3">
    <source>
        <dbReference type="ARBA" id="ARBA00022898"/>
    </source>
</evidence>
<evidence type="ECO:0000256" key="2">
    <source>
        <dbReference type="ARBA" id="ARBA00012224"/>
    </source>
</evidence>
<sequence length="374" mass="42149">MDLPCCERIRRALAKRCEHPTFGYTFVPSAAWQHAARWLGEQQGWEHPLAEDNFVFSPSVVTSFYNIVQAFTSPSDGVLVFTPLYRPLQQVVEGSKRKLVCQSLEFASGQYRLDLAAVEAQLPLVRLVLLCNPQNPSGRAWRRDELDALAFACARHNVLVVSDEIHADWCLWGHKHSPFSNSAKATCCSHITLNAPTKTWNLAGLHCSYLVFVDMHLKQRYIDAVFHGHLTFNNVFASVALLTAYNEGLPWLCAAKAYIEDNISWLEHFLRLHIPEIVVLRPEATFLVWMDCAGLGLGADELDKFMISEARVILSSGREFSAETSLYQRLNCGCSRGKLTEAARRLERAVHGLRSMRSTRFPGAPNLARDHLLL</sequence>
<evidence type="ECO:0000256" key="4">
    <source>
        <dbReference type="ARBA" id="ARBA00023239"/>
    </source>
</evidence>
<evidence type="ECO:0000259" key="6">
    <source>
        <dbReference type="Pfam" id="PF00155"/>
    </source>
</evidence>
<dbReference type="SUPFAM" id="SSF53383">
    <property type="entry name" value="PLP-dependent transferases"/>
    <property type="match status" value="1"/>
</dbReference>
<proteinExistence type="inferred from homology"/>
<dbReference type="InterPro" id="IPR015422">
    <property type="entry name" value="PyrdxlP-dep_Trfase_small"/>
</dbReference>
<dbReference type="InterPro" id="IPR051798">
    <property type="entry name" value="Class-II_PLP-Dep_Aminotrans"/>
</dbReference>